<sequence>MHTLRRFSARLEPAALFFAIVFFAFSMTPSLLPRAWYLQGVATGISVATGYGLGCLIVWIGHACGIRPAWSDVSKRYGWWALAGTAIVVIPLFLILGSWWQQIVRKLVEVEYEGGGRLLYVAVLLVALVVAVLLLFIARGLRWCARSLATLCTRFVPVPIAKGIGVAVVAVLTLFLLNGAVNNVLIAAIASSSELADKGSHPGVEQPSAPENSGSEESYEDWDSLGMEGRRFVSSGPTAEEIENFTGTAALTPIRAYVGAADADSIDEAADRVVAELERTGAFDRAVLAVATTTGRGWVNESVAGPLEYMYGGDTAIASMQYSFLPSPIAFLADRDSPREAGRALFERVYDAVQELPEESRPKLVTFGESLGAYGGQDAFGGARDMAARTDGALWVGNPNFTKQWSEITADRDAGSREILPVVDDGRYVRFAGRPDELEIGTPWSEPRLVYWQHASDPITWWSPNLVLHQPDWLREERGIDVDPGVRWFPFVTFWQTTFDMVFSTDVPQGYGHNYGEDSVDLWAEILQPEGWTESDTERLREIIAR</sequence>
<feature type="transmembrane region" description="Helical" evidence="2">
    <location>
        <begin position="119"/>
        <end position="138"/>
    </location>
</feature>
<evidence type="ECO:0000259" key="4">
    <source>
        <dbReference type="Pfam" id="PF15420"/>
    </source>
</evidence>
<feature type="domain" description="Alpha/beta-hydrolase catalytic" evidence="3">
    <location>
        <begin position="254"/>
        <end position="540"/>
    </location>
</feature>
<organism evidence="5 6">
    <name type="scientific">Rhodococcus sovatensis</name>
    <dbReference type="NCBI Taxonomy" id="1805840"/>
    <lineage>
        <taxon>Bacteria</taxon>
        <taxon>Bacillati</taxon>
        <taxon>Actinomycetota</taxon>
        <taxon>Actinomycetes</taxon>
        <taxon>Mycobacteriales</taxon>
        <taxon>Nocardiaceae</taxon>
        <taxon>Rhodococcus</taxon>
    </lineage>
</organism>
<feature type="transmembrane region" description="Helical" evidence="2">
    <location>
        <begin position="159"/>
        <end position="177"/>
    </location>
</feature>
<keyword evidence="2" id="KW-1133">Transmembrane helix</keyword>
<dbReference type="Pfam" id="PF15420">
    <property type="entry name" value="Abhydrolase_9_N"/>
    <property type="match status" value="1"/>
</dbReference>
<dbReference type="Pfam" id="PF10081">
    <property type="entry name" value="Abhydrolase_9"/>
    <property type="match status" value="1"/>
</dbReference>
<dbReference type="RefSeq" id="WP_338888017.1">
    <property type="nucleotide sequence ID" value="NZ_CP147846.1"/>
</dbReference>
<evidence type="ECO:0000313" key="5">
    <source>
        <dbReference type="EMBL" id="WXG68055.1"/>
    </source>
</evidence>
<name>A0ABZ2PG02_9NOCA</name>
<evidence type="ECO:0000256" key="1">
    <source>
        <dbReference type="SAM" id="MobiDB-lite"/>
    </source>
</evidence>
<proteinExistence type="predicted"/>
<keyword evidence="6" id="KW-1185">Reference proteome</keyword>
<dbReference type="Proteomes" id="UP001432000">
    <property type="component" value="Chromosome"/>
</dbReference>
<dbReference type="InterPro" id="IPR012037">
    <property type="entry name" value="Alpha/beta-hydrolase_fam"/>
</dbReference>
<feature type="transmembrane region" description="Helical" evidence="2">
    <location>
        <begin position="77"/>
        <end position="99"/>
    </location>
</feature>
<dbReference type="InterPro" id="IPR027787">
    <property type="entry name" value="Alpha/beta-hydrolase_catalytic"/>
</dbReference>
<protein>
    <submittedName>
        <fullName evidence="5">Alpha/beta-hydrolase family protein</fullName>
    </submittedName>
</protein>
<feature type="domain" description="Alpha/beta-hydrolase N-terminal" evidence="4">
    <location>
        <begin position="27"/>
        <end position="237"/>
    </location>
</feature>
<keyword evidence="2" id="KW-0812">Transmembrane</keyword>
<dbReference type="PIRSF" id="PIRSF007542">
    <property type="entry name" value="UCP007542"/>
    <property type="match status" value="1"/>
</dbReference>
<feature type="region of interest" description="Disordered" evidence="1">
    <location>
        <begin position="198"/>
        <end position="221"/>
    </location>
</feature>
<feature type="transmembrane region" description="Helical" evidence="2">
    <location>
        <begin position="44"/>
        <end position="65"/>
    </location>
</feature>
<feature type="transmembrane region" description="Helical" evidence="2">
    <location>
        <begin position="12"/>
        <end position="32"/>
    </location>
</feature>
<reference evidence="5 6" key="1">
    <citation type="submission" date="2024-03" db="EMBL/GenBank/DDBJ databases">
        <title>Natural products discovery in diverse microorganisms through a two-stage MS feature dereplication strategy.</title>
        <authorList>
            <person name="Zhang R."/>
        </authorList>
    </citation>
    <scope>NUCLEOTIDE SEQUENCE [LARGE SCALE GENOMIC DNA]</scope>
    <source>
        <strain evidence="5 6">18930</strain>
    </source>
</reference>
<accession>A0ABZ2PG02</accession>
<evidence type="ECO:0000313" key="6">
    <source>
        <dbReference type="Proteomes" id="UP001432000"/>
    </source>
</evidence>
<keyword evidence="2" id="KW-0472">Membrane</keyword>
<dbReference type="InterPro" id="IPR027788">
    <property type="entry name" value="Alpha/beta-hydrolase_N_dom"/>
</dbReference>
<evidence type="ECO:0000256" key="2">
    <source>
        <dbReference type="SAM" id="Phobius"/>
    </source>
</evidence>
<evidence type="ECO:0000259" key="3">
    <source>
        <dbReference type="Pfam" id="PF10081"/>
    </source>
</evidence>
<dbReference type="EMBL" id="CP147846">
    <property type="protein sequence ID" value="WXG68055.1"/>
    <property type="molecule type" value="Genomic_DNA"/>
</dbReference>
<gene>
    <name evidence="5" type="ORF">WDS16_23025</name>
</gene>